<sequence>MAKNKNAKKPKQTSNMDVAMMEVPGSTKGKKKDKQTKGMVMGDLD</sequence>
<gene>
    <name evidence="2" type="ORF">SAMN02745196_02894</name>
</gene>
<evidence type="ECO:0000313" key="3">
    <source>
        <dbReference type="Proteomes" id="UP000184526"/>
    </source>
</evidence>
<dbReference type="AlphaFoldDB" id="A0A1M5YFD7"/>
<proteinExistence type="predicted"/>
<evidence type="ECO:0000256" key="1">
    <source>
        <dbReference type="SAM" id="MobiDB-lite"/>
    </source>
</evidence>
<dbReference type="EMBL" id="FQXP01000014">
    <property type="protein sequence ID" value="SHI10755.1"/>
    <property type="molecule type" value="Genomic_DNA"/>
</dbReference>
<protein>
    <submittedName>
        <fullName evidence="2">Uncharacterized protein</fullName>
    </submittedName>
</protein>
<organism evidence="2 3">
    <name type="scientific">Clostridium collagenovorans DSM 3089</name>
    <dbReference type="NCBI Taxonomy" id="1121306"/>
    <lineage>
        <taxon>Bacteria</taxon>
        <taxon>Bacillati</taxon>
        <taxon>Bacillota</taxon>
        <taxon>Clostridia</taxon>
        <taxon>Eubacteriales</taxon>
        <taxon>Clostridiaceae</taxon>
        <taxon>Clostridium</taxon>
    </lineage>
</organism>
<keyword evidence="3" id="KW-1185">Reference proteome</keyword>
<dbReference type="RefSeq" id="WP_178138994.1">
    <property type="nucleotide sequence ID" value="NZ_FQXP01000014.1"/>
</dbReference>
<name>A0A1M5YFD7_9CLOT</name>
<feature type="region of interest" description="Disordered" evidence="1">
    <location>
        <begin position="1"/>
        <end position="45"/>
    </location>
</feature>
<dbReference type="STRING" id="1121306.SAMN02745196_02894"/>
<feature type="compositionally biased region" description="Basic residues" evidence="1">
    <location>
        <begin position="1"/>
        <end position="11"/>
    </location>
</feature>
<reference evidence="2 3" key="1">
    <citation type="submission" date="2016-11" db="EMBL/GenBank/DDBJ databases">
        <authorList>
            <person name="Jaros S."/>
            <person name="Januszkiewicz K."/>
            <person name="Wedrychowicz H."/>
        </authorList>
    </citation>
    <scope>NUCLEOTIDE SEQUENCE [LARGE SCALE GENOMIC DNA]</scope>
    <source>
        <strain evidence="2 3">DSM 3089</strain>
    </source>
</reference>
<evidence type="ECO:0000313" key="2">
    <source>
        <dbReference type="EMBL" id="SHI10755.1"/>
    </source>
</evidence>
<dbReference type="Proteomes" id="UP000184526">
    <property type="component" value="Unassembled WGS sequence"/>
</dbReference>
<accession>A0A1M5YFD7</accession>